<organism evidence="1 2">
    <name type="scientific">Novipirellula aureliae</name>
    <dbReference type="NCBI Taxonomy" id="2527966"/>
    <lineage>
        <taxon>Bacteria</taxon>
        <taxon>Pseudomonadati</taxon>
        <taxon>Planctomycetota</taxon>
        <taxon>Planctomycetia</taxon>
        <taxon>Pirellulales</taxon>
        <taxon>Pirellulaceae</taxon>
        <taxon>Novipirellula</taxon>
    </lineage>
</organism>
<keyword evidence="2" id="KW-1185">Reference proteome</keyword>
<dbReference type="EMBL" id="SJPY01000013">
    <property type="protein sequence ID" value="TWU33643.1"/>
    <property type="molecule type" value="Genomic_DNA"/>
</dbReference>
<sequence>MPQFGLELFNVLGYVWICVGPEAKLQIGQRGHVNLASGVAR</sequence>
<evidence type="ECO:0000313" key="2">
    <source>
        <dbReference type="Proteomes" id="UP000315471"/>
    </source>
</evidence>
<dbReference type="AlphaFoldDB" id="A0A5C6D922"/>
<name>A0A5C6D922_9BACT</name>
<evidence type="ECO:0000313" key="1">
    <source>
        <dbReference type="EMBL" id="TWU33643.1"/>
    </source>
</evidence>
<accession>A0A5C6D922</accession>
<proteinExistence type="predicted"/>
<comment type="caution">
    <text evidence="1">The sequence shown here is derived from an EMBL/GenBank/DDBJ whole genome shotgun (WGS) entry which is preliminary data.</text>
</comment>
<protein>
    <submittedName>
        <fullName evidence="1">Uncharacterized protein</fullName>
    </submittedName>
</protein>
<dbReference type="Proteomes" id="UP000315471">
    <property type="component" value="Unassembled WGS sequence"/>
</dbReference>
<reference evidence="1 2" key="1">
    <citation type="submission" date="2019-02" db="EMBL/GenBank/DDBJ databases">
        <title>Deep-cultivation of Planctomycetes and their phenomic and genomic characterization uncovers novel biology.</title>
        <authorList>
            <person name="Wiegand S."/>
            <person name="Jogler M."/>
            <person name="Boedeker C."/>
            <person name="Pinto D."/>
            <person name="Vollmers J."/>
            <person name="Rivas-Marin E."/>
            <person name="Kohn T."/>
            <person name="Peeters S.H."/>
            <person name="Heuer A."/>
            <person name="Rast P."/>
            <person name="Oberbeckmann S."/>
            <person name="Bunk B."/>
            <person name="Jeske O."/>
            <person name="Meyerdierks A."/>
            <person name="Storesund J.E."/>
            <person name="Kallscheuer N."/>
            <person name="Luecker S."/>
            <person name="Lage O.M."/>
            <person name="Pohl T."/>
            <person name="Merkel B.J."/>
            <person name="Hornburger P."/>
            <person name="Mueller R.-W."/>
            <person name="Bruemmer F."/>
            <person name="Labrenz M."/>
            <person name="Spormann A.M."/>
            <person name="Op Den Camp H."/>
            <person name="Overmann J."/>
            <person name="Amann R."/>
            <person name="Jetten M.S.M."/>
            <person name="Mascher T."/>
            <person name="Medema M.H."/>
            <person name="Devos D.P."/>
            <person name="Kaster A.-K."/>
            <person name="Ovreas L."/>
            <person name="Rohde M."/>
            <person name="Galperin M.Y."/>
            <person name="Jogler C."/>
        </authorList>
    </citation>
    <scope>NUCLEOTIDE SEQUENCE [LARGE SCALE GENOMIC DNA]</scope>
    <source>
        <strain evidence="1 2">Q31b</strain>
    </source>
</reference>
<gene>
    <name evidence="1" type="ORF">Q31b_57000</name>
</gene>